<dbReference type="InterPro" id="IPR023198">
    <property type="entry name" value="PGP-like_dom2"/>
</dbReference>
<comment type="similarity">
    <text evidence="4">Belongs to the HAD-like hydrolase superfamily. CbbY/CbbZ/Gph/YieH family.</text>
</comment>
<dbReference type="RefSeq" id="WP_052637338.1">
    <property type="nucleotide sequence ID" value="NZ_FO082820.1"/>
</dbReference>
<evidence type="ECO:0000313" key="10">
    <source>
        <dbReference type="EMBL" id="CCF18390.1"/>
    </source>
</evidence>
<reference evidence="10 11" key="1">
    <citation type="journal article" date="2013" name="Genome Biol. Evol.">
        <title>Life in an arsenic-containing gold mine: genome and physiology of the autotrophic arsenite-oxidizing bacterium rhizobium sp. NT-26.</title>
        <authorList>
            <person name="Andres J."/>
            <person name="Arsene-Ploetze F."/>
            <person name="Barbe V."/>
            <person name="Brochier-Armanet C."/>
            <person name="Cleiss-Arnold J."/>
            <person name="Coppee J.Y."/>
            <person name="Dillies M.A."/>
            <person name="Geist"/>
            <person name="L"/>
            <person name="Joublin A."/>
            <person name="Koechler S."/>
            <person name="Lassalle F."/>
            <person name="Marchal M."/>
            <person name="Medigue C."/>
            <person name="Muller D."/>
            <person name="Nesme X."/>
            <person name="Plewniak F."/>
            <person name="Proux C."/>
            <person name="Ramirez-Bahena M.H."/>
            <person name="Schenowitz C."/>
            <person name="Sismeiro O."/>
            <person name="Vallenet D."/>
            <person name="Santini J.M."/>
            <person name="Bertin P.N."/>
        </authorList>
    </citation>
    <scope>NUCLEOTIDE SEQUENCE [LARGE SCALE GENOMIC DNA]</scope>
    <source>
        <strain evidence="10 11">NT-26</strain>
    </source>
</reference>
<evidence type="ECO:0000256" key="4">
    <source>
        <dbReference type="ARBA" id="ARBA00006171"/>
    </source>
</evidence>
<dbReference type="EMBL" id="FO082820">
    <property type="protein sequence ID" value="CCF18390.1"/>
    <property type="molecule type" value="Genomic_DNA"/>
</dbReference>
<gene>
    <name evidence="10" type="ORF">NT26_0666</name>
</gene>
<dbReference type="KEGG" id="rht:NT26_0666"/>
<dbReference type="InterPro" id="IPR006439">
    <property type="entry name" value="HAD-SF_hydro_IA"/>
</dbReference>
<keyword evidence="9" id="KW-0119">Carbohydrate metabolism</keyword>
<dbReference type="InterPro" id="IPR050155">
    <property type="entry name" value="HAD-like_hydrolase_sf"/>
</dbReference>
<keyword evidence="11" id="KW-1185">Reference proteome</keyword>
<dbReference type="Gene3D" id="1.10.150.240">
    <property type="entry name" value="Putative phosphatase, domain 2"/>
    <property type="match status" value="1"/>
</dbReference>
<evidence type="ECO:0000256" key="3">
    <source>
        <dbReference type="ARBA" id="ARBA00004818"/>
    </source>
</evidence>
<evidence type="ECO:0000256" key="9">
    <source>
        <dbReference type="ARBA" id="ARBA00023277"/>
    </source>
</evidence>
<evidence type="ECO:0000256" key="8">
    <source>
        <dbReference type="ARBA" id="ARBA00022842"/>
    </source>
</evidence>
<comment type="pathway">
    <text evidence="3">Organic acid metabolism; glycolate biosynthesis; glycolate from 2-phosphoglycolate: step 1/1.</text>
</comment>
<name>L0NBD6_9HYPH</name>
<dbReference type="InterPro" id="IPR036412">
    <property type="entry name" value="HAD-like_sf"/>
</dbReference>
<dbReference type="PANTHER" id="PTHR43434:SF23">
    <property type="entry name" value="PHOSPHOGLYCOLATE PHOSPHATASE"/>
    <property type="match status" value="1"/>
</dbReference>
<dbReference type="GO" id="GO:0006281">
    <property type="term" value="P:DNA repair"/>
    <property type="evidence" value="ECO:0007669"/>
    <property type="project" value="TreeGrafter"/>
</dbReference>
<dbReference type="SUPFAM" id="SSF56784">
    <property type="entry name" value="HAD-like"/>
    <property type="match status" value="1"/>
</dbReference>
<dbReference type="Gene3D" id="3.40.50.1000">
    <property type="entry name" value="HAD superfamily/HAD-like"/>
    <property type="match status" value="1"/>
</dbReference>
<evidence type="ECO:0000256" key="5">
    <source>
        <dbReference type="ARBA" id="ARBA00013078"/>
    </source>
</evidence>
<dbReference type="NCBIfam" id="TIGR01549">
    <property type="entry name" value="HAD-SF-IA-v1"/>
    <property type="match status" value="1"/>
</dbReference>
<dbReference type="GO" id="GO:0008967">
    <property type="term" value="F:phosphoglycolate phosphatase activity"/>
    <property type="evidence" value="ECO:0007669"/>
    <property type="project" value="UniProtKB-EC"/>
</dbReference>
<dbReference type="GO" id="GO:0005975">
    <property type="term" value="P:carbohydrate metabolic process"/>
    <property type="evidence" value="ECO:0007669"/>
    <property type="project" value="InterPro"/>
</dbReference>
<dbReference type="NCBIfam" id="TIGR01509">
    <property type="entry name" value="HAD-SF-IA-v3"/>
    <property type="match status" value="1"/>
</dbReference>
<dbReference type="Proteomes" id="UP000010792">
    <property type="component" value="Chromosome"/>
</dbReference>
<dbReference type="OrthoDB" id="9809962at2"/>
<dbReference type="GO" id="GO:0046872">
    <property type="term" value="F:metal ion binding"/>
    <property type="evidence" value="ECO:0007669"/>
    <property type="project" value="UniProtKB-KW"/>
</dbReference>
<evidence type="ECO:0000256" key="7">
    <source>
        <dbReference type="ARBA" id="ARBA00022801"/>
    </source>
</evidence>
<evidence type="ECO:0000313" key="11">
    <source>
        <dbReference type="Proteomes" id="UP000010792"/>
    </source>
</evidence>
<dbReference type="InterPro" id="IPR037512">
    <property type="entry name" value="PGPase_prok"/>
</dbReference>
<protein>
    <recommendedName>
        <fullName evidence="5">phosphoglycolate phosphatase</fullName>
        <ecNumber evidence="5">3.1.3.18</ecNumber>
    </recommendedName>
</protein>
<dbReference type="GO" id="GO:0005829">
    <property type="term" value="C:cytosol"/>
    <property type="evidence" value="ECO:0007669"/>
    <property type="project" value="TreeGrafter"/>
</dbReference>
<dbReference type="STRING" id="1125847.NT26_0666"/>
<dbReference type="SFLD" id="SFLDS00003">
    <property type="entry name" value="Haloacid_Dehalogenase"/>
    <property type="match status" value="1"/>
</dbReference>
<dbReference type="InterPro" id="IPR041492">
    <property type="entry name" value="HAD_2"/>
</dbReference>
<dbReference type="PANTHER" id="PTHR43434">
    <property type="entry name" value="PHOSPHOGLYCOLATE PHOSPHATASE"/>
    <property type="match status" value="1"/>
</dbReference>
<sequence length="230" mass="24152">MSAGRLTRPRLVLFDLDGTLVDTAPDIAAAVNELLSVHRLPAHSLDTVRSMIGHGIETLVVRAFAAHGLTLQGTELAARHAEMMEIYGGHLTRFSSPRDGARDAVAVARRTGLGTGVVTNKPEGFSRTILAELDLLAGLDMVIGGDSGFAKKPAPDMLLAACRETGCGPSDALLVGDSQADLAAARAAGMACILVRGGYGDMDVDLLDADRVMHDLREFPALLSRLLEAA</sequence>
<dbReference type="NCBIfam" id="TIGR01449">
    <property type="entry name" value="PGP_bact"/>
    <property type="match status" value="1"/>
</dbReference>
<keyword evidence="6" id="KW-0479">Metal-binding</keyword>
<organism evidence="10 11">
    <name type="scientific">Pseudorhizobium banfieldiae</name>
    <dbReference type="NCBI Taxonomy" id="1125847"/>
    <lineage>
        <taxon>Bacteria</taxon>
        <taxon>Pseudomonadati</taxon>
        <taxon>Pseudomonadota</taxon>
        <taxon>Alphaproteobacteria</taxon>
        <taxon>Hyphomicrobiales</taxon>
        <taxon>Rhizobiaceae</taxon>
        <taxon>Rhizobium/Agrobacterium group</taxon>
        <taxon>Pseudorhizobium</taxon>
    </lineage>
</organism>
<dbReference type="AlphaFoldDB" id="L0NBD6"/>
<evidence type="ECO:0000256" key="1">
    <source>
        <dbReference type="ARBA" id="ARBA00000830"/>
    </source>
</evidence>
<proteinExistence type="inferred from homology"/>
<keyword evidence="7" id="KW-0378">Hydrolase</keyword>
<keyword evidence="8" id="KW-0460">Magnesium</keyword>
<dbReference type="SFLD" id="SFLDG01129">
    <property type="entry name" value="C1.5:_HAD__Beta-PGM__Phosphata"/>
    <property type="match status" value="1"/>
</dbReference>
<comment type="catalytic activity">
    <reaction evidence="1">
        <text>2-phosphoglycolate + H2O = glycolate + phosphate</text>
        <dbReference type="Rhea" id="RHEA:14369"/>
        <dbReference type="ChEBI" id="CHEBI:15377"/>
        <dbReference type="ChEBI" id="CHEBI:29805"/>
        <dbReference type="ChEBI" id="CHEBI:43474"/>
        <dbReference type="ChEBI" id="CHEBI:58033"/>
        <dbReference type="EC" id="3.1.3.18"/>
    </reaction>
</comment>
<comment type="cofactor">
    <cofactor evidence="2">
        <name>Mg(2+)</name>
        <dbReference type="ChEBI" id="CHEBI:18420"/>
    </cofactor>
</comment>
<accession>L0NBD6</accession>
<evidence type="ECO:0000256" key="6">
    <source>
        <dbReference type="ARBA" id="ARBA00022723"/>
    </source>
</evidence>
<evidence type="ECO:0000256" key="2">
    <source>
        <dbReference type="ARBA" id="ARBA00001946"/>
    </source>
</evidence>
<dbReference type="Pfam" id="PF13419">
    <property type="entry name" value="HAD_2"/>
    <property type="match status" value="1"/>
</dbReference>
<dbReference type="InterPro" id="IPR023214">
    <property type="entry name" value="HAD_sf"/>
</dbReference>
<dbReference type="EC" id="3.1.3.18" evidence="5"/>